<dbReference type="PROSITE" id="PS51549">
    <property type="entry name" value="DM13"/>
    <property type="match status" value="1"/>
</dbReference>
<dbReference type="EMBL" id="BJXB01000026">
    <property type="protein sequence ID" value="GEM48942.1"/>
    <property type="molecule type" value="Genomic_DNA"/>
</dbReference>
<sequence length="149" mass="16320">MKNTLKILFALSLSTLALPAVVYAQNGMKQTEMKQGTMMQEQLTFKSLHAPTQGRVSFQKNPDGTSTLMIKGLKTEAAPDLKVWLYKKAVQDAADIKKASGQYVVVGGLKTFSGNFSFKLPKSVKPDDFQSVVLWCDLVSTAFGVANLR</sequence>
<dbReference type="InterPro" id="IPR019545">
    <property type="entry name" value="DM13_domain"/>
</dbReference>
<dbReference type="AlphaFoldDB" id="A0A511N7X2"/>
<dbReference type="Pfam" id="PF10517">
    <property type="entry name" value="DM13"/>
    <property type="match status" value="1"/>
</dbReference>
<proteinExistence type="predicted"/>
<keyword evidence="1" id="KW-0732">Signal</keyword>
<accession>A0A511N7X2</accession>
<evidence type="ECO:0000313" key="3">
    <source>
        <dbReference type="EMBL" id="GEM48942.1"/>
    </source>
</evidence>
<protein>
    <recommendedName>
        <fullName evidence="2">DM13 domain-containing protein</fullName>
    </recommendedName>
</protein>
<dbReference type="OrthoDB" id="72745at2"/>
<feature type="chain" id="PRO_5022222579" description="DM13 domain-containing protein" evidence="1">
    <location>
        <begin position="25"/>
        <end position="149"/>
    </location>
</feature>
<organism evidence="3 4">
    <name type="scientific">Deinococcus cellulosilyticus (strain DSM 18568 / NBRC 106333 / KACC 11606 / 5516J-15)</name>
    <dbReference type="NCBI Taxonomy" id="1223518"/>
    <lineage>
        <taxon>Bacteria</taxon>
        <taxon>Thermotogati</taxon>
        <taxon>Deinococcota</taxon>
        <taxon>Deinococci</taxon>
        <taxon>Deinococcales</taxon>
        <taxon>Deinococcaceae</taxon>
        <taxon>Deinococcus</taxon>
    </lineage>
</organism>
<feature type="signal peptide" evidence="1">
    <location>
        <begin position="1"/>
        <end position="24"/>
    </location>
</feature>
<comment type="caution">
    <text evidence="3">The sequence shown here is derived from an EMBL/GenBank/DDBJ whole genome shotgun (WGS) entry which is preliminary data.</text>
</comment>
<evidence type="ECO:0000259" key="2">
    <source>
        <dbReference type="PROSITE" id="PS51549"/>
    </source>
</evidence>
<reference evidence="3 4" key="1">
    <citation type="submission" date="2019-07" db="EMBL/GenBank/DDBJ databases">
        <title>Whole genome shotgun sequence of Deinococcus cellulosilyticus NBRC 106333.</title>
        <authorList>
            <person name="Hosoyama A."/>
            <person name="Uohara A."/>
            <person name="Ohji S."/>
            <person name="Ichikawa N."/>
        </authorList>
    </citation>
    <scope>NUCLEOTIDE SEQUENCE [LARGE SCALE GENOMIC DNA]</scope>
    <source>
        <strain evidence="3 4">NBRC 106333</strain>
    </source>
</reference>
<feature type="domain" description="DM13" evidence="2">
    <location>
        <begin position="36"/>
        <end position="149"/>
    </location>
</feature>
<dbReference type="RefSeq" id="WP_146888583.1">
    <property type="nucleotide sequence ID" value="NZ_BJXB01000026.1"/>
</dbReference>
<dbReference type="Proteomes" id="UP000321306">
    <property type="component" value="Unassembled WGS sequence"/>
</dbReference>
<evidence type="ECO:0000256" key="1">
    <source>
        <dbReference type="SAM" id="SignalP"/>
    </source>
</evidence>
<evidence type="ECO:0000313" key="4">
    <source>
        <dbReference type="Proteomes" id="UP000321306"/>
    </source>
</evidence>
<name>A0A511N7X2_DEIC1</name>
<keyword evidence="4" id="KW-1185">Reference proteome</keyword>
<gene>
    <name evidence="3" type="ORF">DC3_45770</name>
</gene>